<dbReference type="GO" id="GO:0140911">
    <property type="term" value="F:pore-forming activity"/>
    <property type="evidence" value="ECO:0007669"/>
    <property type="project" value="InterPro"/>
</dbReference>
<keyword evidence="7" id="KW-0479">Metal-binding</keyword>
<feature type="transmembrane region" description="Helical" evidence="8">
    <location>
        <begin position="108"/>
        <end position="129"/>
    </location>
</feature>
<evidence type="ECO:0000256" key="5">
    <source>
        <dbReference type="ARBA" id="ARBA00022989"/>
    </source>
</evidence>
<feature type="transmembrane region" description="Helical" evidence="8">
    <location>
        <begin position="162"/>
        <end position="182"/>
    </location>
</feature>
<keyword evidence="4 8" id="KW-0812">Transmembrane</keyword>
<comment type="subcellular location">
    <subcellularLocation>
        <location evidence="1">Cell membrane</location>
        <topology evidence="1">Multi-pass membrane protein</topology>
    </subcellularLocation>
</comment>
<sequence>MTTQTISRPQTAGEELANTLSHGVGALVAAAYSPELIQNAMRAGAPQGLAAIVYCASMILLFSVSAAYHWLPAGRAKDVLRRLDHAAIFLFIAGTYTPFMLGRLAEEGGYWLLGIVWLVATVGTVAKCANRLTHPVLSTAMYMGLGWAAVFLLQPLMTAMPAHGIALIVSGGVLYTLGAIVFHFDDRVPYAHFAWHLLVLAASGCHFLAVLRYVVA</sequence>
<protein>
    <submittedName>
        <fullName evidence="9">Hemolysin III family protein</fullName>
    </submittedName>
</protein>
<keyword evidence="7" id="KW-0862">Zinc</keyword>
<name>A0A923M651_9BURK</name>
<accession>A0A923M651</accession>
<keyword evidence="6 8" id="KW-0472">Membrane</keyword>
<dbReference type="EMBL" id="JACORU010000003">
    <property type="protein sequence ID" value="MBC5764670.1"/>
    <property type="molecule type" value="Genomic_DNA"/>
</dbReference>
<evidence type="ECO:0000256" key="1">
    <source>
        <dbReference type="ARBA" id="ARBA00004651"/>
    </source>
</evidence>
<dbReference type="RefSeq" id="WP_187081155.1">
    <property type="nucleotide sequence ID" value="NZ_JACORU010000003.1"/>
</dbReference>
<dbReference type="Pfam" id="PF03006">
    <property type="entry name" value="HlyIII"/>
    <property type="match status" value="1"/>
</dbReference>
<gene>
    <name evidence="9" type="ORF">H8R02_09435</name>
</gene>
<organism evidence="9 10">
    <name type="scientific">Ramlibacter albus</name>
    <dbReference type="NCBI Taxonomy" id="2079448"/>
    <lineage>
        <taxon>Bacteria</taxon>
        <taxon>Pseudomonadati</taxon>
        <taxon>Pseudomonadota</taxon>
        <taxon>Betaproteobacteria</taxon>
        <taxon>Burkholderiales</taxon>
        <taxon>Comamonadaceae</taxon>
        <taxon>Ramlibacter</taxon>
    </lineage>
</organism>
<feature type="binding site" evidence="7">
    <location>
        <position position="69"/>
    </location>
    <ligand>
        <name>Zn(2+)</name>
        <dbReference type="ChEBI" id="CHEBI:29105"/>
    </ligand>
</feature>
<feature type="transmembrane region" description="Helical" evidence="8">
    <location>
        <begin position="51"/>
        <end position="71"/>
    </location>
</feature>
<evidence type="ECO:0000256" key="6">
    <source>
        <dbReference type="ARBA" id="ARBA00023136"/>
    </source>
</evidence>
<proteinExistence type="inferred from homology"/>
<dbReference type="PANTHER" id="PTHR20855">
    <property type="entry name" value="ADIPOR/PROGESTIN RECEPTOR-RELATED"/>
    <property type="match status" value="1"/>
</dbReference>
<evidence type="ECO:0000256" key="3">
    <source>
        <dbReference type="ARBA" id="ARBA00022475"/>
    </source>
</evidence>
<reference evidence="9" key="1">
    <citation type="submission" date="2020-08" db="EMBL/GenBank/DDBJ databases">
        <title>Ramlibacter sp. GTP1 16S ribosomal RNA gene genome sequencing and assembly.</title>
        <authorList>
            <person name="Kang M."/>
        </authorList>
    </citation>
    <scope>NUCLEOTIDE SEQUENCE</scope>
    <source>
        <strain evidence="9">GTP1</strain>
    </source>
</reference>
<feature type="transmembrane region" description="Helical" evidence="8">
    <location>
        <begin position="194"/>
        <end position="215"/>
    </location>
</feature>
<keyword evidence="5 8" id="KW-1133">Transmembrane helix</keyword>
<keyword evidence="10" id="KW-1185">Reference proteome</keyword>
<comment type="caution">
    <text evidence="9">The sequence shown here is derived from an EMBL/GenBank/DDBJ whole genome shotgun (WGS) entry which is preliminary data.</text>
</comment>
<dbReference type="NCBIfam" id="TIGR01065">
    <property type="entry name" value="hlyIII"/>
    <property type="match status" value="1"/>
</dbReference>
<dbReference type="GO" id="GO:0005886">
    <property type="term" value="C:plasma membrane"/>
    <property type="evidence" value="ECO:0007669"/>
    <property type="project" value="UniProtKB-SubCell"/>
</dbReference>
<feature type="transmembrane region" description="Helical" evidence="8">
    <location>
        <begin position="136"/>
        <end position="156"/>
    </location>
</feature>
<dbReference type="InterPro" id="IPR004254">
    <property type="entry name" value="AdipoR/HlyIII-related"/>
</dbReference>
<evidence type="ECO:0000256" key="7">
    <source>
        <dbReference type="PIRSR" id="PIRSR604254-1"/>
    </source>
</evidence>
<feature type="binding site" evidence="7">
    <location>
        <position position="192"/>
    </location>
    <ligand>
        <name>Zn(2+)</name>
        <dbReference type="ChEBI" id="CHEBI:29105"/>
    </ligand>
</feature>
<evidence type="ECO:0000313" key="9">
    <source>
        <dbReference type="EMBL" id="MBC5764670.1"/>
    </source>
</evidence>
<comment type="similarity">
    <text evidence="2">Belongs to the UPF0073 (Hly-III) family.</text>
</comment>
<evidence type="ECO:0000313" key="10">
    <source>
        <dbReference type="Proteomes" id="UP000596827"/>
    </source>
</evidence>
<dbReference type="PANTHER" id="PTHR20855:SF3">
    <property type="entry name" value="LD03007P"/>
    <property type="match status" value="1"/>
</dbReference>
<evidence type="ECO:0000256" key="8">
    <source>
        <dbReference type="SAM" id="Phobius"/>
    </source>
</evidence>
<evidence type="ECO:0000256" key="2">
    <source>
        <dbReference type="ARBA" id="ARBA00008488"/>
    </source>
</evidence>
<feature type="binding site" evidence="7">
    <location>
        <position position="196"/>
    </location>
    <ligand>
        <name>Zn(2+)</name>
        <dbReference type="ChEBI" id="CHEBI:29105"/>
    </ligand>
</feature>
<dbReference type="InterPro" id="IPR005744">
    <property type="entry name" value="Hy-lIII"/>
</dbReference>
<evidence type="ECO:0000256" key="4">
    <source>
        <dbReference type="ARBA" id="ARBA00022692"/>
    </source>
</evidence>
<dbReference type="Proteomes" id="UP000596827">
    <property type="component" value="Unassembled WGS sequence"/>
</dbReference>
<keyword evidence="3" id="KW-1003">Cell membrane</keyword>
<dbReference type="AlphaFoldDB" id="A0A923M651"/>
<feature type="transmembrane region" description="Helical" evidence="8">
    <location>
        <begin position="83"/>
        <end position="102"/>
    </location>
</feature>
<dbReference type="GO" id="GO:0046872">
    <property type="term" value="F:metal ion binding"/>
    <property type="evidence" value="ECO:0007669"/>
    <property type="project" value="UniProtKB-KW"/>
</dbReference>